<dbReference type="EMBL" id="CP111020">
    <property type="protein sequence ID" value="WAR15675.1"/>
    <property type="molecule type" value="Genomic_DNA"/>
</dbReference>
<proteinExistence type="predicted"/>
<sequence length="132" mass="14869">FKVTVKCFVDDLNNSGQWDLWWEDENSTEIKACIKAEECLLTLSYTVDGDKRYICNTRKPRELLRNSLTVSSSRTDGSESDVNDNQTFPSTFRFPANDVLIGGGVFCGICIMSVIGSKDSVSRILNTHQLKY</sequence>
<evidence type="ECO:0000313" key="2">
    <source>
        <dbReference type="Proteomes" id="UP001164746"/>
    </source>
</evidence>
<evidence type="ECO:0000313" key="1">
    <source>
        <dbReference type="EMBL" id="WAR15675.1"/>
    </source>
</evidence>
<feature type="non-terminal residue" evidence="1">
    <location>
        <position position="1"/>
    </location>
</feature>
<gene>
    <name evidence="1" type="ORF">MAR_005780</name>
</gene>
<organism evidence="1 2">
    <name type="scientific">Mya arenaria</name>
    <name type="common">Soft-shell clam</name>
    <dbReference type="NCBI Taxonomy" id="6604"/>
    <lineage>
        <taxon>Eukaryota</taxon>
        <taxon>Metazoa</taxon>
        <taxon>Spiralia</taxon>
        <taxon>Lophotrochozoa</taxon>
        <taxon>Mollusca</taxon>
        <taxon>Bivalvia</taxon>
        <taxon>Autobranchia</taxon>
        <taxon>Heteroconchia</taxon>
        <taxon>Euheterodonta</taxon>
        <taxon>Imparidentia</taxon>
        <taxon>Neoheterodontei</taxon>
        <taxon>Myida</taxon>
        <taxon>Myoidea</taxon>
        <taxon>Myidae</taxon>
        <taxon>Mya</taxon>
    </lineage>
</organism>
<protein>
    <submittedName>
        <fullName evidence="1">Uncharacterized protein</fullName>
    </submittedName>
</protein>
<keyword evidence="2" id="KW-1185">Reference proteome</keyword>
<accession>A0ABY7F0G3</accession>
<dbReference type="Proteomes" id="UP001164746">
    <property type="component" value="Chromosome 9"/>
</dbReference>
<reference evidence="1" key="1">
    <citation type="submission" date="2022-11" db="EMBL/GenBank/DDBJ databases">
        <title>Centuries of genome instability and evolution in soft-shell clam transmissible cancer (bioRxiv).</title>
        <authorList>
            <person name="Hart S.F.M."/>
            <person name="Yonemitsu M.A."/>
            <person name="Giersch R.M."/>
            <person name="Beal B.F."/>
            <person name="Arriagada G."/>
            <person name="Davis B.W."/>
            <person name="Ostrander E.A."/>
            <person name="Goff S.P."/>
            <person name="Metzger M.J."/>
        </authorList>
    </citation>
    <scope>NUCLEOTIDE SEQUENCE</scope>
    <source>
        <strain evidence="1">MELC-2E11</strain>
        <tissue evidence="1">Siphon/mantle</tissue>
    </source>
</reference>
<name>A0ABY7F0G3_MYAAR</name>